<keyword evidence="2" id="KW-1185">Reference proteome</keyword>
<comment type="caution">
    <text evidence="1">The sequence shown here is derived from an EMBL/GenBank/DDBJ whole genome shotgun (WGS) entry which is preliminary data.</text>
</comment>
<dbReference type="AlphaFoldDB" id="A0A8S4AXE7"/>
<evidence type="ECO:0000313" key="2">
    <source>
        <dbReference type="Proteomes" id="UP000677803"/>
    </source>
</evidence>
<accession>A0A8S4AXE7</accession>
<gene>
    <name evidence="1" type="ORF">MMEN_LOCUS5829</name>
</gene>
<dbReference type="OrthoDB" id="10037236at2759"/>
<dbReference type="Proteomes" id="UP000677803">
    <property type="component" value="Unassembled WGS sequence"/>
</dbReference>
<proteinExistence type="predicted"/>
<dbReference type="EMBL" id="CAJRST010005557">
    <property type="protein sequence ID" value="CAG5884190.1"/>
    <property type="molecule type" value="Genomic_DNA"/>
</dbReference>
<dbReference type="PANTHER" id="PTHR47510">
    <property type="entry name" value="REVERSE TRANSCRIPTASE DOMAIN-CONTAINING PROTEIN"/>
    <property type="match status" value="1"/>
</dbReference>
<protein>
    <submittedName>
        <fullName evidence="1">(Atlantic silverside) hypothetical protein</fullName>
    </submittedName>
</protein>
<dbReference type="PANTHER" id="PTHR47510:SF3">
    <property type="entry name" value="ENDO_EXONUCLEASE_PHOSPHATASE DOMAIN-CONTAINING PROTEIN"/>
    <property type="match status" value="1"/>
</dbReference>
<organism evidence="1 2">
    <name type="scientific">Menidia menidia</name>
    <name type="common">Atlantic silverside</name>
    <dbReference type="NCBI Taxonomy" id="238744"/>
    <lineage>
        <taxon>Eukaryota</taxon>
        <taxon>Metazoa</taxon>
        <taxon>Chordata</taxon>
        <taxon>Craniata</taxon>
        <taxon>Vertebrata</taxon>
        <taxon>Euteleostomi</taxon>
        <taxon>Actinopterygii</taxon>
        <taxon>Neopterygii</taxon>
        <taxon>Teleostei</taxon>
        <taxon>Neoteleostei</taxon>
        <taxon>Acanthomorphata</taxon>
        <taxon>Ovalentaria</taxon>
        <taxon>Atherinomorphae</taxon>
        <taxon>Atheriniformes</taxon>
        <taxon>Atherinopsidae</taxon>
        <taxon>Menidiinae</taxon>
        <taxon>Menidia</taxon>
    </lineage>
</organism>
<sequence length="274" mass="31185">MDQVYTNVADAYRAQALAHLGLSDHLSLLLHPQYTPKIKSAETTVRTVRIWPESAVPMLQDCFHHTDWDVFREQGTVTRDILDNYTISVLDYICFCLDNVTTWKQSRVSGDHEAYSRARTALRRGIKSAKQHHRRRIEARFADTANPRQVWEGIRAITDYKKKTPSIPANSSTLAEDLNVFYARFDKENTDLALPPLPPTAPAPVLTTHEVSSAFNTIRPYKLRHRLHQLGLNTTLCNWTVDFLTNRTQRVRVGNNISSTLSINTGAPQGRMFA</sequence>
<name>A0A8S4AXE7_9TELE</name>
<reference evidence="1" key="1">
    <citation type="submission" date="2021-05" db="EMBL/GenBank/DDBJ databases">
        <authorList>
            <person name="Tigano A."/>
        </authorList>
    </citation>
    <scope>NUCLEOTIDE SEQUENCE</scope>
</reference>
<evidence type="ECO:0000313" key="1">
    <source>
        <dbReference type="EMBL" id="CAG5884190.1"/>
    </source>
</evidence>